<reference evidence="2" key="1">
    <citation type="submission" date="2016-11" db="UniProtKB">
        <authorList>
            <consortium name="WormBaseParasite"/>
        </authorList>
    </citation>
    <scope>IDENTIFICATION</scope>
</reference>
<dbReference type="WBParaSite" id="Hba_11759">
    <property type="protein sequence ID" value="Hba_11759"/>
    <property type="gene ID" value="Hba_11759"/>
</dbReference>
<dbReference type="GO" id="GO:0051083">
    <property type="term" value="P:'de novo' cotranslational protein folding"/>
    <property type="evidence" value="ECO:0007669"/>
    <property type="project" value="TreeGrafter"/>
</dbReference>
<name>A0A1I7X2Z7_HETBA</name>
<protein>
    <submittedName>
        <fullName evidence="2">Histone-lysine N-methyltransferase SETMAR</fullName>
    </submittedName>
</protein>
<dbReference type="GO" id="GO:0051879">
    <property type="term" value="F:Hsp90 protein binding"/>
    <property type="evidence" value="ECO:0007669"/>
    <property type="project" value="TreeGrafter"/>
</dbReference>
<sequence length="273" mass="30935">MDDLNKAFKEKRPAMFNRKHVILHHDNARAHADLTTSRKIAELGWEILSHPPYSPNLALSDYHLYIILEVLLNAAKELSSHSDEQTVKKVEIYENYDANSWQAVVDQRIRAKTRWFTDKKEVPSKHVNRFANVATLFFYPLLRSSTEEHLELKGRDAPFLGRVLFTAGEILQCASTSPSIVKMSIFFSDFVTVLRFHDEPVIRSAVLFCYLSIATAVSDTLFPELFGNAVTGWIDWALSLISGADSSQHDRTMAGHVVTVLLEKMKVDNDSLG</sequence>
<dbReference type="Proteomes" id="UP000095283">
    <property type="component" value="Unplaced"/>
</dbReference>
<dbReference type="Gene3D" id="1.25.40.720">
    <property type="entry name" value="Telomere length regulation protein 2, C-terminal domain"/>
    <property type="match status" value="1"/>
</dbReference>
<dbReference type="InterPro" id="IPR051970">
    <property type="entry name" value="TEL2_Regulation"/>
</dbReference>
<keyword evidence="1" id="KW-1185">Reference proteome</keyword>
<dbReference type="AlphaFoldDB" id="A0A1I7X2Z7"/>
<accession>A0A1I7X2Z7</accession>
<organism evidence="1 2">
    <name type="scientific">Heterorhabditis bacteriophora</name>
    <name type="common">Entomopathogenic nematode worm</name>
    <dbReference type="NCBI Taxonomy" id="37862"/>
    <lineage>
        <taxon>Eukaryota</taxon>
        <taxon>Metazoa</taxon>
        <taxon>Ecdysozoa</taxon>
        <taxon>Nematoda</taxon>
        <taxon>Chromadorea</taxon>
        <taxon>Rhabditida</taxon>
        <taxon>Rhabditina</taxon>
        <taxon>Rhabditomorpha</taxon>
        <taxon>Strongyloidea</taxon>
        <taxon>Heterorhabditidae</taxon>
        <taxon>Heterorhabditis</taxon>
    </lineage>
</organism>
<dbReference type="GO" id="GO:0042162">
    <property type="term" value="F:telomeric DNA binding"/>
    <property type="evidence" value="ECO:0007669"/>
    <property type="project" value="TreeGrafter"/>
</dbReference>
<proteinExistence type="predicted"/>
<dbReference type="PANTHER" id="PTHR15830">
    <property type="entry name" value="TELOMERE LENGTH REGULATION PROTEIN TEL2 FAMILY MEMBER"/>
    <property type="match status" value="1"/>
</dbReference>
<dbReference type="GO" id="GO:0005829">
    <property type="term" value="C:cytosol"/>
    <property type="evidence" value="ECO:0007669"/>
    <property type="project" value="TreeGrafter"/>
</dbReference>
<dbReference type="PANTHER" id="PTHR15830:SF10">
    <property type="entry name" value="TELOMERE LENGTH REGULATION PROTEIN TEL2 HOMOLOG"/>
    <property type="match status" value="1"/>
</dbReference>
<evidence type="ECO:0000313" key="2">
    <source>
        <dbReference type="WBParaSite" id="Hba_11759"/>
    </source>
</evidence>
<dbReference type="InterPro" id="IPR036397">
    <property type="entry name" value="RNaseH_sf"/>
</dbReference>
<dbReference type="Gene3D" id="3.30.420.10">
    <property type="entry name" value="Ribonuclease H-like superfamily/Ribonuclease H"/>
    <property type="match status" value="1"/>
</dbReference>
<evidence type="ECO:0000313" key="1">
    <source>
        <dbReference type="Proteomes" id="UP000095283"/>
    </source>
</evidence>
<dbReference type="InterPro" id="IPR038528">
    <property type="entry name" value="TEL2_C_sf"/>
</dbReference>